<dbReference type="SMART" id="SM00855">
    <property type="entry name" value="PGAM"/>
    <property type="match status" value="1"/>
</dbReference>
<dbReference type="InterPro" id="IPR029033">
    <property type="entry name" value="His_PPase_superfam"/>
</dbReference>
<organism evidence="1 2">
    <name type="scientific">Aciditerrimonas ferrireducens</name>
    <dbReference type="NCBI Taxonomy" id="667306"/>
    <lineage>
        <taxon>Bacteria</taxon>
        <taxon>Bacillati</taxon>
        <taxon>Actinomycetota</taxon>
        <taxon>Acidimicrobiia</taxon>
        <taxon>Acidimicrobiales</taxon>
        <taxon>Acidimicrobiaceae</taxon>
        <taxon>Aciditerrimonas</taxon>
    </lineage>
</organism>
<comment type="caution">
    <text evidence="1">The sequence shown here is derived from an EMBL/GenBank/DDBJ whole genome shotgun (WGS) entry which is preliminary data.</text>
</comment>
<dbReference type="PANTHER" id="PTHR48100:SF62">
    <property type="entry name" value="GLUCOSYL-3-PHOSPHOGLYCERATE PHOSPHATASE"/>
    <property type="match status" value="1"/>
</dbReference>
<protein>
    <submittedName>
        <fullName evidence="1">Histidine phosphatase family protein</fullName>
    </submittedName>
</protein>
<evidence type="ECO:0000313" key="1">
    <source>
        <dbReference type="EMBL" id="MFC0082801.1"/>
    </source>
</evidence>
<dbReference type="Pfam" id="PF00300">
    <property type="entry name" value="His_Phos_1"/>
    <property type="match status" value="1"/>
</dbReference>
<sequence>MVVIVLARHGECEGNRAKLLLGRTESPLTERGRAQAEALAAAVAGRVQRVLCSPLGRARETAAAIQAAGGPPIDVDDRWAEADYGRFDGQPLSAVPAEEWRRWQADPEAAPPGGESLAAVGRRVRSALTELVHEGGSGHVLVVSHVSPIKAAVAWALDAGDDLAWRLHLAPGAVTLLDQGPRGPVLSVFGVPPGPWLAELLAGS</sequence>
<dbReference type="PANTHER" id="PTHR48100">
    <property type="entry name" value="BROAD-SPECIFICITY PHOSPHATASE YOR283W-RELATED"/>
    <property type="match status" value="1"/>
</dbReference>
<dbReference type="CDD" id="cd07067">
    <property type="entry name" value="HP_PGM_like"/>
    <property type="match status" value="1"/>
</dbReference>
<keyword evidence="2" id="KW-1185">Reference proteome</keyword>
<dbReference type="RefSeq" id="WP_377790448.1">
    <property type="nucleotide sequence ID" value="NZ_JBHLYQ010000158.1"/>
</dbReference>
<dbReference type="SUPFAM" id="SSF53254">
    <property type="entry name" value="Phosphoglycerate mutase-like"/>
    <property type="match status" value="1"/>
</dbReference>
<proteinExistence type="predicted"/>
<dbReference type="Gene3D" id="3.40.50.1240">
    <property type="entry name" value="Phosphoglycerate mutase-like"/>
    <property type="match status" value="1"/>
</dbReference>
<dbReference type="PROSITE" id="PS00175">
    <property type="entry name" value="PG_MUTASE"/>
    <property type="match status" value="1"/>
</dbReference>
<dbReference type="EMBL" id="JBHLYQ010000158">
    <property type="protein sequence ID" value="MFC0082801.1"/>
    <property type="molecule type" value="Genomic_DNA"/>
</dbReference>
<gene>
    <name evidence="1" type="ORF">ACFFRE_11740</name>
</gene>
<dbReference type="InterPro" id="IPR013078">
    <property type="entry name" value="His_Pase_superF_clade-1"/>
</dbReference>
<accession>A0ABV6C541</accession>
<dbReference type="InterPro" id="IPR001345">
    <property type="entry name" value="PG/BPGM_mutase_AS"/>
</dbReference>
<dbReference type="Proteomes" id="UP001589788">
    <property type="component" value="Unassembled WGS sequence"/>
</dbReference>
<dbReference type="InterPro" id="IPR050275">
    <property type="entry name" value="PGM_Phosphatase"/>
</dbReference>
<name>A0ABV6C541_9ACTN</name>
<evidence type="ECO:0000313" key="2">
    <source>
        <dbReference type="Proteomes" id="UP001589788"/>
    </source>
</evidence>
<reference evidence="1 2" key="1">
    <citation type="submission" date="2024-09" db="EMBL/GenBank/DDBJ databases">
        <authorList>
            <person name="Sun Q."/>
            <person name="Mori K."/>
        </authorList>
    </citation>
    <scope>NUCLEOTIDE SEQUENCE [LARGE SCALE GENOMIC DNA]</scope>
    <source>
        <strain evidence="1 2">JCM 15389</strain>
    </source>
</reference>